<evidence type="ECO:0000259" key="4">
    <source>
        <dbReference type="PROSITE" id="PS51118"/>
    </source>
</evidence>
<dbReference type="PANTHER" id="PTHR33204">
    <property type="entry name" value="TRANSCRIPTIONAL REGULATOR, MARR FAMILY"/>
    <property type="match status" value="1"/>
</dbReference>
<sequence>MNNLCRSKQAPFEYTLSLIGGKWKMRILYELGCEKTMRYGELKRAMPLITHKMLSSQLKELQTDGLIHRTEVSQIPLKVEYSLSDKGLSLNPLLDEMCKWGIMQGAPLE</sequence>
<dbReference type="InterPro" id="IPR036390">
    <property type="entry name" value="WH_DNA-bd_sf"/>
</dbReference>
<dbReference type="Gene3D" id="1.10.10.10">
    <property type="entry name" value="Winged helix-like DNA-binding domain superfamily/Winged helix DNA-binding domain"/>
    <property type="match status" value="1"/>
</dbReference>
<dbReference type="PANTHER" id="PTHR33204:SF29">
    <property type="entry name" value="TRANSCRIPTIONAL REGULATOR"/>
    <property type="match status" value="1"/>
</dbReference>
<dbReference type="RefSeq" id="WP_167871713.1">
    <property type="nucleotide sequence ID" value="NZ_CP048852.1"/>
</dbReference>
<dbReference type="KEGG" id="bteq:G4P54_02895"/>
<dbReference type="EMBL" id="CP048852">
    <property type="protein sequence ID" value="QIW78841.1"/>
    <property type="molecule type" value="Genomic_DNA"/>
</dbReference>
<evidence type="ECO:0000256" key="2">
    <source>
        <dbReference type="ARBA" id="ARBA00023125"/>
    </source>
</evidence>
<dbReference type="SUPFAM" id="SSF46785">
    <property type="entry name" value="Winged helix' DNA-binding domain"/>
    <property type="match status" value="1"/>
</dbReference>
<evidence type="ECO:0000313" key="6">
    <source>
        <dbReference type="Proteomes" id="UP000501914"/>
    </source>
</evidence>
<dbReference type="AlphaFoldDB" id="A0A6H0WE80"/>
<dbReference type="PROSITE" id="PS51118">
    <property type="entry name" value="HTH_HXLR"/>
    <property type="match status" value="1"/>
</dbReference>
<evidence type="ECO:0000313" key="5">
    <source>
        <dbReference type="EMBL" id="QIW78841.1"/>
    </source>
</evidence>
<keyword evidence="2" id="KW-0238">DNA-binding</keyword>
<gene>
    <name evidence="5" type="ORF">G4P54_02895</name>
</gene>
<protein>
    <submittedName>
        <fullName evidence="5">Winged helix-turn-helix transcriptional regulator</fullName>
    </submittedName>
</protein>
<dbReference type="Pfam" id="PF01638">
    <property type="entry name" value="HxlR"/>
    <property type="match status" value="1"/>
</dbReference>
<keyword evidence="1" id="KW-0805">Transcription regulation</keyword>
<dbReference type="InterPro" id="IPR036388">
    <property type="entry name" value="WH-like_DNA-bd_sf"/>
</dbReference>
<name>A0A6H0WE80_9BACI</name>
<organism evidence="5 6">
    <name type="scientific">Bacillus tequilensis</name>
    <dbReference type="NCBI Taxonomy" id="227866"/>
    <lineage>
        <taxon>Bacteria</taxon>
        <taxon>Bacillati</taxon>
        <taxon>Bacillota</taxon>
        <taxon>Bacilli</taxon>
        <taxon>Bacillales</taxon>
        <taxon>Bacillaceae</taxon>
        <taxon>Bacillus</taxon>
    </lineage>
</organism>
<evidence type="ECO:0000256" key="3">
    <source>
        <dbReference type="ARBA" id="ARBA00023163"/>
    </source>
</evidence>
<reference evidence="5 6" key="1">
    <citation type="submission" date="2020-02" db="EMBL/GenBank/DDBJ databases">
        <title>Genome sequencing, annotation and comparative genomic analysis of Bacillus tequilensis EA-CB0015, an effective biological control agent against Pseudocercospora fijiensis in banana plants.</title>
        <authorList>
            <person name="Cuellar-Gaviria T.Z."/>
            <person name="Ju K.-S."/>
            <person name="Villegas-Escobar V."/>
        </authorList>
    </citation>
    <scope>NUCLEOTIDE SEQUENCE [LARGE SCALE GENOMIC DNA]</scope>
    <source>
        <strain evidence="5 6">EA-CB0015</strain>
    </source>
</reference>
<evidence type="ECO:0000256" key="1">
    <source>
        <dbReference type="ARBA" id="ARBA00023015"/>
    </source>
</evidence>
<dbReference type="GO" id="GO:0003677">
    <property type="term" value="F:DNA binding"/>
    <property type="evidence" value="ECO:0007669"/>
    <property type="project" value="UniProtKB-KW"/>
</dbReference>
<keyword evidence="3" id="KW-0804">Transcription</keyword>
<proteinExistence type="predicted"/>
<dbReference type="InterPro" id="IPR002577">
    <property type="entry name" value="HTH_HxlR"/>
</dbReference>
<feature type="domain" description="HTH hxlR-type" evidence="4">
    <location>
        <begin position="10"/>
        <end position="109"/>
    </location>
</feature>
<keyword evidence="6" id="KW-1185">Reference proteome</keyword>
<dbReference type="Proteomes" id="UP000501914">
    <property type="component" value="Chromosome"/>
</dbReference>
<accession>A0A6H0WE80</accession>